<protein>
    <submittedName>
        <fullName evidence="1">Uncharacterized protein</fullName>
    </submittedName>
</protein>
<sequence length="101" mass="11374">MAAVIALEHTRMRPGTVAGALLAWMQAVVPGSVDRIGPGCMCPECCGDAPRQRLEQALTALPRWARPYLYALILPIDRRFLARTSPDPHASPEWPWWQQRR</sequence>
<comment type="caution">
    <text evidence="1">The sequence shown here is derived from an EMBL/GenBank/DDBJ whole genome shotgun (WGS) entry which is preliminary data.</text>
</comment>
<name>A0A9W6MDR7_9ACTN</name>
<dbReference type="RefSeq" id="WP_271218863.1">
    <property type="nucleotide sequence ID" value="NZ_BAAAVD010000025.1"/>
</dbReference>
<reference evidence="1" key="2">
    <citation type="submission" date="2023-01" db="EMBL/GenBank/DDBJ databases">
        <authorList>
            <person name="Sun Q."/>
            <person name="Evtushenko L."/>
        </authorList>
    </citation>
    <scope>NUCLEOTIDE SEQUENCE</scope>
    <source>
        <strain evidence="1">VKM Ac-2007</strain>
    </source>
</reference>
<reference evidence="1" key="1">
    <citation type="journal article" date="2014" name="Int. J. Syst. Evol. Microbiol.">
        <title>Complete genome sequence of Corynebacterium casei LMG S-19264T (=DSM 44701T), isolated from a smear-ripened cheese.</title>
        <authorList>
            <consortium name="US DOE Joint Genome Institute (JGI-PGF)"/>
            <person name="Walter F."/>
            <person name="Albersmeier A."/>
            <person name="Kalinowski J."/>
            <person name="Ruckert C."/>
        </authorList>
    </citation>
    <scope>NUCLEOTIDE SEQUENCE</scope>
    <source>
        <strain evidence="1">VKM Ac-2007</strain>
    </source>
</reference>
<dbReference type="EMBL" id="BSEV01000008">
    <property type="protein sequence ID" value="GLK10436.1"/>
    <property type="molecule type" value="Genomic_DNA"/>
</dbReference>
<evidence type="ECO:0000313" key="2">
    <source>
        <dbReference type="Proteomes" id="UP001143474"/>
    </source>
</evidence>
<keyword evidence="2" id="KW-1185">Reference proteome</keyword>
<organism evidence="1 2">
    <name type="scientific">Streptosporangium carneum</name>
    <dbReference type="NCBI Taxonomy" id="47481"/>
    <lineage>
        <taxon>Bacteria</taxon>
        <taxon>Bacillati</taxon>
        <taxon>Actinomycetota</taxon>
        <taxon>Actinomycetes</taxon>
        <taxon>Streptosporangiales</taxon>
        <taxon>Streptosporangiaceae</taxon>
        <taxon>Streptosporangium</taxon>
    </lineage>
</organism>
<proteinExistence type="predicted"/>
<evidence type="ECO:0000313" key="1">
    <source>
        <dbReference type="EMBL" id="GLK10436.1"/>
    </source>
</evidence>
<dbReference type="Proteomes" id="UP001143474">
    <property type="component" value="Unassembled WGS sequence"/>
</dbReference>
<accession>A0A9W6MDR7</accession>
<gene>
    <name evidence="1" type="ORF">GCM10017600_38420</name>
</gene>
<dbReference type="AlphaFoldDB" id="A0A9W6MDR7"/>